<gene>
    <name evidence="8" type="primary">atpH</name>
    <name evidence="9" type="ORF">SAMN02746062_00428</name>
</gene>
<name>A0A286E4U1_9NEIS</name>
<dbReference type="PRINTS" id="PR00125">
    <property type="entry name" value="ATPASEDELTA"/>
</dbReference>
<comment type="function">
    <text evidence="8">F(1)F(0) ATP synthase produces ATP from ADP in the presence of a proton or sodium gradient. F-type ATPases consist of two structural domains, F(1) containing the extramembraneous catalytic core and F(0) containing the membrane proton channel, linked together by a central stalk and a peripheral stalk. During catalysis, ATP synthesis in the catalytic domain of F(1) is coupled via a rotary mechanism of the central stalk subunits to proton translocation.</text>
</comment>
<evidence type="ECO:0000256" key="7">
    <source>
        <dbReference type="ARBA" id="ARBA00023310"/>
    </source>
</evidence>
<keyword evidence="2 8" id="KW-0813">Transport</keyword>
<dbReference type="GO" id="GO:0046933">
    <property type="term" value="F:proton-transporting ATP synthase activity, rotational mechanism"/>
    <property type="evidence" value="ECO:0007669"/>
    <property type="project" value="UniProtKB-UniRule"/>
</dbReference>
<dbReference type="NCBIfam" id="NF004402">
    <property type="entry name" value="PRK05758.2-2"/>
    <property type="match status" value="1"/>
</dbReference>
<dbReference type="Pfam" id="PF00213">
    <property type="entry name" value="OSCP"/>
    <property type="match status" value="1"/>
</dbReference>
<keyword evidence="4 8" id="KW-0406">Ion transport</keyword>
<proteinExistence type="inferred from homology"/>
<comment type="similarity">
    <text evidence="8">Belongs to the ATPase delta chain family.</text>
</comment>
<dbReference type="EMBL" id="OCNF01000003">
    <property type="protein sequence ID" value="SOD65894.1"/>
    <property type="molecule type" value="Genomic_DNA"/>
</dbReference>
<evidence type="ECO:0000256" key="1">
    <source>
        <dbReference type="ARBA" id="ARBA00004370"/>
    </source>
</evidence>
<keyword evidence="5 8" id="KW-0472">Membrane</keyword>
<evidence type="ECO:0000313" key="9">
    <source>
        <dbReference type="EMBL" id="SOD65894.1"/>
    </source>
</evidence>
<dbReference type="SUPFAM" id="SSF47928">
    <property type="entry name" value="N-terminal domain of the delta subunit of the F1F0-ATP synthase"/>
    <property type="match status" value="1"/>
</dbReference>
<protein>
    <recommendedName>
        <fullName evidence="8">ATP synthase subunit delta</fullName>
    </recommendedName>
    <alternativeName>
        <fullName evidence="8">ATP synthase F(1) sector subunit delta</fullName>
    </alternativeName>
    <alternativeName>
        <fullName evidence="8">F-type ATPase subunit delta</fullName>
        <shortName evidence="8">F-ATPase subunit delta</shortName>
    </alternativeName>
</protein>
<comment type="subcellular location">
    <subcellularLocation>
        <location evidence="8">Cell membrane</location>
        <topology evidence="8">Peripheral membrane protein</topology>
    </subcellularLocation>
    <subcellularLocation>
        <location evidence="1">Membrane</location>
    </subcellularLocation>
</comment>
<dbReference type="NCBIfam" id="TIGR01145">
    <property type="entry name" value="ATP_synt_delta"/>
    <property type="match status" value="1"/>
</dbReference>
<dbReference type="GO" id="GO:0005886">
    <property type="term" value="C:plasma membrane"/>
    <property type="evidence" value="ECO:0007669"/>
    <property type="project" value="UniProtKB-SubCell"/>
</dbReference>
<keyword evidence="10" id="KW-1185">Reference proteome</keyword>
<evidence type="ECO:0000256" key="6">
    <source>
        <dbReference type="ARBA" id="ARBA00023196"/>
    </source>
</evidence>
<sequence>MIEFATVARPYAKALFQLATETEQVENWLGSLAELAWLMQQSTVVDALSQVDKNSTEQASELLALLSNTKIAKNKEFKSFVQVVAQEKRLAVLPEIYAQYKSLSLAGNHTKEAIVYTAYEIASEGQRAKIISDLEQHFNTRLQATFKLAPELIGGIKVEVDDQVLDLSVQAKLQALYTTLTN</sequence>
<accession>A0A286E4U1</accession>
<evidence type="ECO:0000256" key="5">
    <source>
        <dbReference type="ARBA" id="ARBA00023136"/>
    </source>
</evidence>
<evidence type="ECO:0000256" key="4">
    <source>
        <dbReference type="ARBA" id="ARBA00023065"/>
    </source>
</evidence>
<dbReference type="HAMAP" id="MF_01416">
    <property type="entry name" value="ATP_synth_delta_bact"/>
    <property type="match status" value="1"/>
</dbReference>
<keyword evidence="7 8" id="KW-0066">ATP synthesis</keyword>
<dbReference type="GO" id="GO:0045259">
    <property type="term" value="C:proton-transporting ATP synthase complex"/>
    <property type="evidence" value="ECO:0007669"/>
    <property type="project" value="UniProtKB-KW"/>
</dbReference>
<keyword evidence="6 8" id="KW-0139">CF(1)</keyword>
<dbReference type="Proteomes" id="UP000219669">
    <property type="component" value="Unassembled WGS sequence"/>
</dbReference>
<dbReference type="AlphaFoldDB" id="A0A286E4U1"/>
<evidence type="ECO:0000313" key="10">
    <source>
        <dbReference type="Proteomes" id="UP000219669"/>
    </source>
</evidence>
<reference evidence="9 10" key="1">
    <citation type="submission" date="2017-09" db="EMBL/GenBank/DDBJ databases">
        <authorList>
            <person name="Ehlers B."/>
            <person name="Leendertz F.H."/>
        </authorList>
    </citation>
    <scope>NUCLEOTIDE SEQUENCE [LARGE SCALE GENOMIC DNA]</scope>
    <source>
        <strain evidence="9 10">DSM 16848</strain>
    </source>
</reference>
<dbReference type="InterPro" id="IPR026015">
    <property type="entry name" value="ATP_synth_OSCP/delta_N_sf"/>
</dbReference>
<evidence type="ECO:0000256" key="3">
    <source>
        <dbReference type="ARBA" id="ARBA00022781"/>
    </source>
</evidence>
<evidence type="ECO:0000256" key="8">
    <source>
        <dbReference type="HAMAP-Rule" id="MF_01416"/>
    </source>
</evidence>
<organism evidence="9 10">
    <name type="scientific">Alysiella filiformis DSM 16848</name>
    <dbReference type="NCBI Taxonomy" id="1120981"/>
    <lineage>
        <taxon>Bacteria</taxon>
        <taxon>Pseudomonadati</taxon>
        <taxon>Pseudomonadota</taxon>
        <taxon>Betaproteobacteria</taxon>
        <taxon>Neisseriales</taxon>
        <taxon>Neisseriaceae</taxon>
        <taxon>Alysiella</taxon>
    </lineage>
</organism>
<keyword evidence="8" id="KW-1003">Cell membrane</keyword>
<evidence type="ECO:0000256" key="2">
    <source>
        <dbReference type="ARBA" id="ARBA00022448"/>
    </source>
</evidence>
<dbReference type="Gene3D" id="1.10.520.20">
    <property type="entry name" value="N-terminal domain of the delta subunit of the F1F0-ATP synthase"/>
    <property type="match status" value="1"/>
</dbReference>
<dbReference type="InterPro" id="IPR000711">
    <property type="entry name" value="ATPase_OSCP/dsu"/>
</dbReference>
<comment type="function">
    <text evidence="8">This protein is part of the stalk that links CF(0) to CF(1). It either transmits conformational changes from CF(0) to CF(1) or is implicated in proton conduction.</text>
</comment>
<dbReference type="OrthoDB" id="9816221at2"/>
<keyword evidence="3 8" id="KW-0375">Hydrogen ion transport</keyword>
<dbReference type="PANTHER" id="PTHR11910">
    <property type="entry name" value="ATP SYNTHASE DELTA CHAIN"/>
    <property type="match status" value="1"/>
</dbReference>
<dbReference type="RefSeq" id="WP_097113524.1">
    <property type="nucleotide sequence ID" value="NZ_CP083931.1"/>
</dbReference>